<evidence type="ECO:0000259" key="2">
    <source>
        <dbReference type="Pfam" id="PF01636"/>
    </source>
</evidence>
<evidence type="ECO:0000313" key="6">
    <source>
        <dbReference type="Proteomes" id="UP000184267"/>
    </source>
</evidence>
<evidence type="ECO:0000313" key="5">
    <source>
        <dbReference type="EMBL" id="OJT08536.1"/>
    </source>
</evidence>
<name>A0A1M2VLU2_TRAPU</name>
<dbReference type="Pfam" id="PF25372">
    <property type="entry name" value="DUF7885"/>
    <property type="match status" value="1"/>
</dbReference>
<evidence type="ECO:0000256" key="1">
    <source>
        <dbReference type="SAM" id="MobiDB-lite"/>
    </source>
</evidence>
<feature type="region of interest" description="Disordered" evidence="1">
    <location>
        <begin position="126"/>
        <end position="148"/>
    </location>
</feature>
<reference evidence="5 6" key="1">
    <citation type="submission" date="2016-10" db="EMBL/GenBank/DDBJ databases">
        <title>Genome sequence of the basidiomycete white-rot fungus Trametes pubescens.</title>
        <authorList>
            <person name="Makela M.R."/>
            <person name="Granchi Z."/>
            <person name="Peng M."/>
            <person name="De Vries R.P."/>
            <person name="Grigoriev I."/>
            <person name="Riley R."/>
            <person name="Hilden K."/>
        </authorList>
    </citation>
    <scope>NUCLEOTIDE SEQUENCE [LARGE SCALE GENOMIC DNA]</scope>
    <source>
        <strain evidence="5 6">FBCC735</strain>
    </source>
</reference>
<protein>
    <submittedName>
        <fullName evidence="5">DNA repair protein rhp7</fullName>
    </submittedName>
</protein>
<keyword evidence="6" id="KW-1185">Reference proteome</keyword>
<feature type="compositionally biased region" description="Acidic residues" evidence="1">
    <location>
        <begin position="14"/>
        <end position="24"/>
    </location>
</feature>
<feature type="region of interest" description="Disordered" evidence="1">
    <location>
        <begin position="1"/>
        <end position="72"/>
    </location>
</feature>
<evidence type="ECO:0000259" key="3">
    <source>
        <dbReference type="Pfam" id="PF23550"/>
    </source>
</evidence>
<sequence length="868" mass="96587">MTFSDGSMQPAEGYESDNLDEPEEAPTKTRKRKLTKAAEAAEAKLKAKEKEKAKKKAKKNDDDDYEDEDEDPYSALSKMWKDDLPKPPVGSFENCVRCQKQFTVTKYTLPANPPPGYLCHPCAKSSGSDPFKKPAAPKKRKPAGDKRNVTNFDERRLPSLAAVCIQVISKHIDDVEALGDIGSMNMDEISKALAKNRSLNEENAPLFYSIENERLTMYDVTKLTPPALCTLASLNPSLRNLRLDFCGHMDDSVASAWAAALPNLKRVELLGPFLVRANGWQTFFRAHPDLEGFLITQSPRFDIDCMRVLVESCPNLRELRLKEVGKLSDEFLEALKPLGGQLTHLDLSYPGHNDALSEPALIDLLSHVGSALEHLDLSGHAAVDDAVLFRGLKPHARALKALTLADCLEVTDAGVAEFFESWKGGSRLSTLDLSRNPDLKDAALKALLAHSGEELVELNINGWKDVSEDALKGVSQKAPKLRKLDVGFCREVDNFFVKDVLDRCPDIKEIKVWACQRVTEVCKRKDTITLNPLLTIQLSPLPLARMSFGSLVTLEELKILLGAASTELNAVGKESQPYRLDDFSVARSVRLVEKDGLPLIVKYGTQVHAVEADTTLFVSRNTSVRVPNIYGIFVDVEKHEFGDVEDADATDIDSDDKPRSMTYIVEERLPGRTLKEAWPVMTHSERLAVAVDLKNIFTQLSELAPRRICLGPLCGSWQNAFFRPFADRFPCGDNDARTLRDFLSYFHGIATSAGSRPHKWRLEHIDLGRHAVFSHGDLQPCNILVSSESGARVVGVIGWAAAGWWPYFWNTFVLLSSKARFRGLDGWGKIMPILCEWLPEEAREFETVLSAAMAALGEGEDEIQHTEY</sequence>
<feature type="domain" description="Aminoglycoside phosphotransferase" evidence="2">
    <location>
        <begin position="661"/>
        <end position="808"/>
    </location>
</feature>
<dbReference type="GO" id="GO:0019005">
    <property type="term" value="C:SCF ubiquitin ligase complex"/>
    <property type="evidence" value="ECO:0007669"/>
    <property type="project" value="TreeGrafter"/>
</dbReference>
<dbReference type="AlphaFoldDB" id="A0A1M2VLU2"/>
<proteinExistence type="predicted"/>
<dbReference type="Proteomes" id="UP000184267">
    <property type="component" value="Unassembled WGS sequence"/>
</dbReference>
<accession>A0A1M2VLU2</accession>
<feature type="domain" description="DNA repair protein rhp7 treble clef" evidence="3">
    <location>
        <begin position="89"/>
        <end position="127"/>
    </location>
</feature>
<dbReference type="STRING" id="154538.A0A1M2VLU2"/>
<dbReference type="Pfam" id="PF23550">
    <property type="entry name" value="zf_Tbcl_Rhp7"/>
    <property type="match status" value="1"/>
</dbReference>
<dbReference type="SMART" id="SM00367">
    <property type="entry name" value="LRR_CC"/>
    <property type="match status" value="4"/>
</dbReference>
<dbReference type="InterPro" id="IPR006553">
    <property type="entry name" value="Leu-rich_rpt_Cys-con_subtyp"/>
</dbReference>
<dbReference type="GO" id="GO:0031146">
    <property type="term" value="P:SCF-dependent proteasomal ubiquitin-dependent protein catabolic process"/>
    <property type="evidence" value="ECO:0007669"/>
    <property type="project" value="TreeGrafter"/>
</dbReference>
<gene>
    <name evidence="5" type="ORF">TRAPUB_542</name>
</gene>
<dbReference type="PANTHER" id="PTHR13318">
    <property type="entry name" value="PARTNER OF PAIRED, ISOFORM B-RELATED"/>
    <property type="match status" value="1"/>
</dbReference>
<evidence type="ECO:0000259" key="4">
    <source>
        <dbReference type="Pfam" id="PF25372"/>
    </source>
</evidence>
<dbReference type="InterPro" id="IPR011009">
    <property type="entry name" value="Kinase-like_dom_sf"/>
</dbReference>
<dbReference type="SUPFAM" id="SSF52047">
    <property type="entry name" value="RNI-like"/>
    <property type="match status" value="2"/>
</dbReference>
<dbReference type="Pfam" id="PF01636">
    <property type="entry name" value="APH"/>
    <property type="match status" value="1"/>
</dbReference>
<comment type="caution">
    <text evidence="5">The sequence shown here is derived from an EMBL/GenBank/DDBJ whole genome shotgun (WGS) entry which is preliminary data.</text>
</comment>
<dbReference type="Gene3D" id="3.80.10.10">
    <property type="entry name" value="Ribonuclease Inhibitor"/>
    <property type="match status" value="2"/>
</dbReference>
<dbReference type="InterPro" id="IPR032675">
    <property type="entry name" value="LRR_dom_sf"/>
</dbReference>
<dbReference type="OrthoDB" id="421226at2759"/>
<feature type="compositionally biased region" description="Basic and acidic residues" evidence="1">
    <location>
        <begin position="39"/>
        <end position="52"/>
    </location>
</feature>
<feature type="domain" description="F-box/LRR-repeat protein 15-like leucin rich repeat" evidence="4">
    <location>
        <begin position="263"/>
        <end position="494"/>
    </location>
</feature>
<dbReference type="SUPFAM" id="SSF56112">
    <property type="entry name" value="Protein kinase-like (PK-like)"/>
    <property type="match status" value="1"/>
</dbReference>
<dbReference type="InterPro" id="IPR002575">
    <property type="entry name" value="Aminoglycoside_PTrfase"/>
</dbReference>
<dbReference type="EMBL" id="MNAD01001030">
    <property type="protein sequence ID" value="OJT08536.1"/>
    <property type="molecule type" value="Genomic_DNA"/>
</dbReference>
<feature type="compositionally biased region" description="Acidic residues" evidence="1">
    <location>
        <begin position="62"/>
        <end position="72"/>
    </location>
</feature>
<dbReference type="InterPro" id="IPR056451">
    <property type="entry name" value="Znf_Tbcl_Rhp7"/>
</dbReference>
<organism evidence="5 6">
    <name type="scientific">Trametes pubescens</name>
    <name type="common">White-rot fungus</name>
    <dbReference type="NCBI Taxonomy" id="154538"/>
    <lineage>
        <taxon>Eukaryota</taxon>
        <taxon>Fungi</taxon>
        <taxon>Dikarya</taxon>
        <taxon>Basidiomycota</taxon>
        <taxon>Agaricomycotina</taxon>
        <taxon>Agaricomycetes</taxon>
        <taxon>Polyporales</taxon>
        <taxon>Polyporaceae</taxon>
        <taxon>Trametes</taxon>
    </lineage>
</organism>
<dbReference type="InterPro" id="IPR057207">
    <property type="entry name" value="FBXL15_LRR"/>
</dbReference>